<evidence type="ECO:0000313" key="7">
    <source>
        <dbReference type="Proteomes" id="UP000242875"/>
    </source>
</evidence>
<keyword evidence="4" id="KW-1133">Transmembrane helix</keyword>
<keyword evidence="4" id="KW-0812">Transmembrane</keyword>
<comment type="caution">
    <text evidence="6">The sequence shown here is derived from an EMBL/GenBank/DDBJ whole genome shotgun (WGS) entry which is preliminary data.</text>
</comment>
<keyword evidence="7" id="KW-1185">Reference proteome</keyword>
<evidence type="ECO:0000256" key="3">
    <source>
        <dbReference type="ARBA" id="ARBA00023180"/>
    </source>
</evidence>
<name>A0A261Y696_9FUNG</name>
<dbReference type="OrthoDB" id="529273at2759"/>
<keyword evidence="3" id="KW-0325">Glycoprotein</keyword>
<keyword evidence="2" id="KW-0808">Transferase</keyword>
<dbReference type="Proteomes" id="UP000242875">
    <property type="component" value="Unassembled WGS sequence"/>
</dbReference>
<feature type="transmembrane region" description="Helical" evidence="4">
    <location>
        <begin position="40"/>
        <end position="60"/>
    </location>
</feature>
<organism evidence="6 7">
    <name type="scientific">Bifiguratus adelaidae</name>
    <dbReference type="NCBI Taxonomy" id="1938954"/>
    <lineage>
        <taxon>Eukaryota</taxon>
        <taxon>Fungi</taxon>
        <taxon>Fungi incertae sedis</taxon>
        <taxon>Mucoromycota</taxon>
        <taxon>Mucoromycotina</taxon>
        <taxon>Endogonomycetes</taxon>
        <taxon>Endogonales</taxon>
        <taxon>Endogonales incertae sedis</taxon>
        <taxon>Bifiguratus</taxon>
    </lineage>
</organism>
<dbReference type="InterPro" id="IPR049625">
    <property type="entry name" value="Glyco_transf_61_cat"/>
</dbReference>
<feature type="domain" description="Glycosyltransferase 61 catalytic" evidence="5">
    <location>
        <begin position="400"/>
        <end position="509"/>
    </location>
</feature>
<proteinExistence type="predicted"/>
<dbReference type="AlphaFoldDB" id="A0A261Y696"/>
<sequence length="687" mass="79253">MKRRKRNRVDTVIFMGDLMDGGREWDDDTSTCFFPDQVNIFINYAYIALITIIIIIITLLRRYKTQNAYRMLKPNNNAFRLPLHLLPRRDPQNSVAERTLNLHHNDSDDEQASDDSDDGFSARRSRFDARATSGTFVAFRKEYWALLLRDVSEVAADALPFYIFLLAEWIQESFKLQKGTKELVIESVSDVPLSSWSCQGEGRGKICTYTNLCISSSFEDFVITQDNTAADPPPEVNLINANPAADLWWAPRAIQRSDLPREHAVYVNETVFVYGMYSPFHFSHMLFNGLLPLWQTMQEFGATRKSWTYRAKNYWAEPTLPALIDTDFITDAPDIIQNQWEAVTHQQQIRPRAPICFARAVVGTGNACSLDYCERPIYGKRYQSFRNQATRFYSDNAYWNLKAAHSNEHDMACVNFAVEERIGQCESPTIVGFINRKSRNVTNIHETVNAIRDIAKRDEKCILIRHIDFDHGCSLMSTEHVVRDLDILITPHGSQEGAAVFMKDNSVVLSIDHRGYWEPWFQWVMTGMGRRFYTFQCNDDNCLDFDYDIAEKILSNEDIHLEQDEIAKYVSWKDKEPVAWLTEYLKSHGIGDRESYDTAYRLTSDYLNAAPRKIDLERFSPFFTRIIQEMDELNQLSYPEVCRRGKCCGFACQTVLGRNVFGSLADGKMKAWDGPISPTGPDWHEDD</sequence>
<dbReference type="GO" id="GO:0016757">
    <property type="term" value="F:glycosyltransferase activity"/>
    <property type="evidence" value="ECO:0007669"/>
    <property type="project" value="UniProtKB-KW"/>
</dbReference>
<evidence type="ECO:0000256" key="4">
    <source>
        <dbReference type="SAM" id="Phobius"/>
    </source>
</evidence>
<protein>
    <recommendedName>
        <fullName evidence="5">Glycosyltransferase 61 catalytic domain-containing protein</fullName>
    </recommendedName>
</protein>
<dbReference type="PANTHER" id="PTHR20961:SF124">
    <property type="entry name" value="GLYCOSYLTRANSFERASE"/>
    <property type="match status" value="1"/>
</dbReference>
<gene>
    <name evidence="6" type="ORF">BZG36_01034</name>
</gene>
<keyword evidence="4" id="KW-0472">Membrane</keyword>
<evidence type="ECO:0000259" key="5">
    <source>
        <dbReference type="Pfam" id="PF04577"/>
    </source>
</evidence>
<dbReference type="InterPro" id="IPR007657">
    <property type="entry name" value="Glycosyltransferase_61"/>
</dbReference>
<accession>A0A261Y696</accession>
<dbReference type="Pfam" id="PF04577">
    <property type="entry name" value="Glyco_transf_61"/>
    <property type="match status" value="1"/>
</dbReference>
<dbReference type="PANTHER" id="PTHR20961">
    <property type="entry name" value="GLYCOSYLTRANSFERASE"/>
    <property type="match status" value="1"/>
</dbReference>
<dbReference type="EMBL" id="MVBO01000006">
    <property type="protein sequence ID" value="OZJ06125.1"/>
    <property type="molecule type" value="Genomic_DNA"/>
</dbReference>
<evidence type="ECO:0000256" key="1">
    <source>
        <dbReference type="ARBA" id="ARBA00022676"/>
    </source>
</evidence>
<reference evidence="6 7" key="1">
    <citation type="journal article" date="2017" name="Mycologia">
        <title>Bifiguratus adelaidae, gen. et sp. nov., a new member of Mucoromycotina in endophytic and soil-dwelling habitats.</title>
        <authorList>
            <person name="Torres-Cruz T.J."/>
            <person name="Billingsley Tobias T.L."/>
            <person name="Almatruk M."/>
            <person name="Hesse C."/>
            <person name="Kuske C.R."/>
            <person name="Desiro A."/>
            <person name="Benucci G.M."/>
            <person name="Bonito G."/>
            <person name="Stajich J.E."/>
            <person name="Dunlap C."/>
            <person name="Arnold A.E."/>
            <person name="Porras-Alfaro A."/>
        </authorList>
    </citation>
    <scope>NUCLEOTIDE SEQUENCE [LARGE SCALE GENOMIC DNA]</scope>
    <source>
        <strain evidence="6 7">AZ0501</strain>
    </source>
</reference>
<evidence type="ECO:0000256" key="2">
    <source>
        <dbReference type="ARBA" id="ARBA00022679"/>
    </source>
</evidence>
<evidence type="ECO:0000313" key="6">
    <source>
        <dbReference type="EMBL" id="OZJ06125.1"/>
    </source>
</evidence>
<keyword evidence="1" id="KW-0328">Glycosyltransferase</keyword>